<dbReference type="PANTHER" id="PTHR34220">
    <property type="entry name" value="SENSOR HISTIDINE KINASE YPDA"/>
    <property type="match status" value="1"/>
</dbReference>
<feature type="transmembrane region" description="Helical" evidence="1">
    <location>
        <begin position="62"/>
        <end position="82"/>
    </location>
</feature>
<evidence type="ECO:0000256" key="1">
    <source>
        <dbReference type="SAM" id="Phobius"/>
    </source>
</evidence>
<sequence length="388" mass="44900">MDTSNQKISPFLEKISQFNFDKFYTPGNRVICHICMWAFFSMLLFFNYFLELKIPFKSSLLLTGRGTINNMAVFYLFFYVVVPRIFKSKVWGIVFILLCIPASIYVWMIINHLQLSALYKLGIDIQEGPLKGVISRNATQTYGEILSYKAVFGNATLVIYSFSPPFFVKILFDISRLFSRTIHLQKQTSDLQLQNLNIEKDFLKAQLNPHFLFNTLNNLYGLVVKKDPSAPDAIINISDLMAYTLYESNTEKVLVQKELDFIQNYFYLERMRYTLDKDITLDISVEDNIDHIQIAPLLCFTFIENAFKYGLKSTGNNFLKISINIVNNIFYFAIENDKENNAVKKTSLGGIGVKNVEKRLNLIYPNNHEIVIEDREFSFFVSLSINLA</sequence>
<keyword evidence="3" id="KW-0418">Kinase</keyword>
<dbReference type="GO" id="GO:0016020">
    <property type="term" value="C:membrane"/>
    <property type="evidence" value="ECO:0007669"/>
    <property type="project" value="InterPro"/>
</dbReference>
<dbReference type="STRING" id="112234.SAMN05421768_1159"/>
<feature type="domain" description="Signal transduction histidine kinase internal region" evidence="2">
    <location>
        <begin position="200"/>
        <end position="274"/>
    </location>
</feature>
<dbReference type="Proteomes" id="UP000186106">
    <property type="component" value="Unassembled WGS sequence"/>
</dbReference>
<dbReference type="RefSeq" id="WP_076357677.1">
    <property type="nucleotide sequence ID" value="NZ_FTNZ01000015.1"/>
</dbReference>
<keyword evidence="3" id="KW-0808">Transferase</keyword>
<keyword evidence="1" id="KW-1133">Transmembrane helix</keyword>
<proteinExistence type="predicted"/>
<evidence type="ECO:0000259" key="2">
    <source>
        <dbReference type="Pfam" id="PF06580"/>
    </source>
</evidence>
<reference evidence="3 4" key="1">
    <citation type="submission" date="2017-01" db="EMBL/GenBank/DDBJ databases">
        <authorList>
            <person name="Mah S.A."/>
            <person name="Swanson W.J."/>
            <person name="Moy G.W."/>
            <person name="Vacquier V.D."/>
        </authorList>
    </citation>
    <scope>NUCLEOTIDE SEQUENCE [LARGE SCALE GENOMIC DNA]</scope>
    <source>
        <strain evidence="3 4">DSM 16927</strain>
    </source>
</reference>
<dbReference type="Pfam" id="PF06580">
    <property type="entry name" value="His_kinase"/>
    <property type="match status" value="1"/>
</dbReference>
<gene>
    <name evidence="3" type="ORF">SAMN05421768_1159</name>
</gene>
<dbReference type="InterPro" id="IPR010559">
    <property type="entry name" value="Sig_transdc_His_kin_internal"/>
</dbReference>
<feature type="transmembrane region" description="Helical" evidence="1">
    <location>
        <begin position="151"/>
        <end position="172"/>
    </location>
</feature>
<name>A0A1N7KL75_9FLAO</name>
<feature type="transmembrane region" description="Helical" evidence="1">
    <location>
        <begin position="30"/>
        <end position="50"/>
    </location>
</feature>
<dbReference type="AlphaFoldDB" id="A0A1N7KL75"/>
<dbReference type="PANTHER" id="PTHR34220:SF7">
    <property type="entry name" value="SENSOR HISTIDINE KINASE YPDA"/>
    <property type="match status" value="1"/>
</dbReference>
<accession>A0A1N7KL75</accession>
<keyword evidence="1" id="KW-0472">Membrane</keyword>
<evidence type="ECO:0000313" key="3">
    <source>
        <dbReference type="EMBL" id="SIS62362.1"/>
    </source>
</evidence>
<dbReference type="EMBL" id="FTNZ01000015">
    <property type="protein sequence ID" value="SIS62362.1"/>
    <property type="molecule type" value="Genomic_DNA"/>
</dbReference>
<protein>
    <submittedName>
        <fullName evidence="3">Histidine kinase</fullName>
    </submittedName>
</protein>
<keyword evidence="1" id="KW-0812">Transmembrane</keyword>
<dbReference type="GO" id="GO:0000155">
    <property type="term" value="F:phosphorelay sensor kinase activity"/>
    <property type="evidence" value="ECO:0007669"/>
    <property type="project" value="InterPro"/>
</dbReference>
<feature type="transmembrane region" description="Helical" evidence="1">
    <location>
        <begin position="89"/>
        <end position="110"/>
    </location>
</feature>
<evidence type="ECO:0000313" key="4">
    <source>
        <dbReference type="Proteomes" id="UP000186106"/>
    </source>
</evidence>
<dbReference type="InterPro" id="IPR050640">
    <property type="entry name" value="Bact_2-comp_sensor_kinase"/>
</dbReference>
<organism evidence="3 4">
    <name type="scientific">Chryseobacterium joostei</name>
    <dbReference type="NCBI Taxonomy" id="112234"/>
    <lineage>
        <taxon>Bacteria</taxon>
        <taxon>Pseudomonadati</taxon>
        <taxon>Bacteroidota</taxon>
        <taxon>Flavobacteriia</taxon>
        <taxon>Flavobacteriales</taxon>
        <taxon>Weeksellaceae</taxon>
        <taxon>Chryseobacterium group</taxon>
        <taxon>Chryseobacterium</taxon>
    </lineage>
</organism>